<accession>A0ABT3Z6V0</accession>
<keyword evidence="4" id="KW-1185">Reference proteome</keyword>
<dbReference type="Gene3D" id="3.60.21.10">
    <property type="match status" value="1"/>
</dbReference>
<dbReference type="InterPro" id="IPR029052">
    <property type="entry name" value="Metallo-depent_PP-like"/>
</dbReference>
<reference evidence="3" key="1">
    <citation type="submission" date="2022-10" db="EMBL/GenBank/DDBJ databases">
        <title>Hoeflea sp. G2-23, isolated from marine algae.</title>
        <authorList>
            <person name="Kristyanto S."/>
            <person name="Kim J.M."/>
            <person name="Jeon C.O."/>
        </authorList>
    </citation>
    <scope>NUCLEOTIDE SEQUENCE</scope>
    <source>
        <strain evidence="3">G2-23</strain>
    </source>
</reference>
<dbReference type="RefSeq" id="WP_267656114.1">
    <property type="nucleotide sequence ID" value="NZ_JAOVZR010000001.1"/>
</dbReference>
<dbReference type="GO" id="GO:0004527">
    <property type="term" value="F:exonuclease activity"/>
    <property type="evidence" value="ECO:0007669"/>
    <property type="project" value="UniProtKB-KW"/>
</dbReference>
<dbReference type="EMBL" id="JAOVZR010000001">
    <property type="protein sequence ID" value="MCY0147492.1"/>
    <property type="molecule type" value="Genomic_DNA"/>
</dbReference>
<dbReference type="InterPro" id="IPR041796">
    <property type="entry name" value="Mre11_N"/>
</dbReference>
<evidence type="ECO:0000313" key="3">
    <source>
        <dbReference type="EMBL" id="MCY0147492.1"/>
    </source>
</evidence>
<dbReference type="Pfam" id="PF00149">
    <property type="entry name" value="Metallophos"/>
    <property type="match status" value="1"/>
</dbReference>
<dbReference type="InterPro" id="IPR050535">
    <property type="entry name" value="DNA_Repair-Maintenance_Comp"/>
</dbReference>
<dbReference type="CDD" id="cd00840">
    <property type="entry name" value="MPP_Mre11_N"/>
    <property type="match status" value="1"/>
</dbReference>
<dbReference type="InterPro" id="IPR014576">
    <property type="entry name" value="Pesterase_YhaO"/>
</dbReference>
<keyword evidence="1" id="KW-0378">Hydrolase</keyword>
<evidence type="ECO:0000313" key="4">
    <source>
        <dbReference type="Proteomes" id="UP001073227"/>
    </source>
</evidence>
<feature type="domain" description="Calcineurin-like phosphoesterase" evidence="2">
    <location>
        <begin position="1"/>
        <end position="196"/>
    </location>
</feature>
<keyword evidence="3" id="KW-0269">Exonuclease</keyword>
<dbReference type="SUPFAM" id="SSF56300">
    <property type="entry name" value="Metallo-dependent phosphatases"/>
    <property type="match status" value="1"/>
</dbReference>
<dbReference type="PANTHER" id="PTHR30337">
    <property type="entry name" value="COMPONENT OF ATP-DEPENDENT DSDNA EXONUCLEASE"/>
    <property type="match status" value="1"/>
</dbReference>
<protein>
    <submittedName>
        <fullName evidence="3">DNA repair exonuclease</fullName>
    </submittedName>
</protein>
<dbReference type="Proteomes" id="UP001073227">
    <property type="component" value="Unassembled WGS sequence"/>
</dbReference>
<dbReference type="PIRSF" id="PIRSF033091">
    <property type="entry name" value="Pesterase_YhaO"/>
    <property type="match status" value="1"/>
</dbReference>
<evidence type="ECO:0000256" key="1">
    <source>
        <dbReference type="ARBA" id="ARBA00022801"/>
    </source>
</evidence>
<dbReference type="InterPro" id="IPR004843">
    <property type="entry name" value="Calcineurin-like_PHP"/>
</dbReference>
<proteinExistence type="predicted"/>
<keyword evidence="3" id="KW-0540">Nuclease</keyword>
<organism evidence="3 4">
    <name type="scientific">Hoeflea algicola</name>
    <dbReference type="NCBI Taxonomy" id="2983763"/>
    <lineage>
        <taxon>Bacteria</taxon>
        <taxon>Pseudomonadati</taxon>
        <taxon>Pseudomonadota</taxon>
        <taxon>Alphaproteobacteria</taxon>
        <taxon>Hyphomicrobiales</taxon>
        <taxon>Rhizobiaceae</taxon>
        <taxon>Hoeflea</taxon>
    </lineage>
</organism>
<dbReference type="PANTHER" id="PTHR30337:SF7">
    <property type="entry name" value="PHOSPHOESTERASE"/>
    <property type="match status" value="1"/>
</dbReference>
<name>A0ABT3Z6V0_9HYPH</name>
<gene>
    <name evidence="3" type="ORF">OEG84_07130</name>
</gene>
<evidence type="ECO:0000259" key="2">
    <source>
        <dbReference type="Pfam" id="PF00149"/>
    </source>
</evidence>
<sequence length="419" mass="44423">MHTADIHLDSPLKSLALRNADLASLIGAATRRAFSATIDLCLDEKVDALIIAGDLYDGDQTSMKTARFLAGELARLSQAGILTFIIRGNHDALSKVSKELVLPDTVKLFGGRPEHVLVERGPGEKPVAIHGLSFAQPTAPESLISRYKPPLADTINIGIMHTSLGGAPGHDRYAPCSPAELDAIGYDYWALGHIHKRSVSTAQSTIVMPGMPQGRDIGEDGPKSVTLVSIDEDGSVSLVEKPVALAEFARVPIDLGGIAEWDELAAAITTALSSARTEALAPELVVRLGFSGETPLAWRMRRDADLLLAEAEDRAARAGSVWIDKLENECVAPRPSASSGADPLVELQALMESSILGSDGFETAYAAIIEQLQGQLPAELRDLFGSDETDAQAQRQTLAKAGIDDVMARLRTGPVGGSS</sequence>
<comment type="caution">
    <text evidence="3">The sequence shown here is derived from an EMBL/GenBank/DDBJ whole genome shotgun (WGS) entry which is preliminary data.</text>
</comment>